<feature type="transmembrane region" description="Helical" evidence="9">
    <location>
        <begin position="401"/>
        <end position="425"/>
    </location>
</feature>
<dbReference type="SUPFAM" id="SSF53850">
    <property type="entry name" value="Periplasmic binding protein-like II"/>
    <property type="match status" value="2"/>
</dbReference>
<dbReference type="Proteomes" id="UP001652740">
    <property type="component" value="Unplaced"/>
</dbReference>
<feature type="signal peptide" evidence="10">
    <location>
        <begin position="1"/>
        <end position="17"/>
    </location>
</feature>
<gene>
    <name evidence="14" type="primary">LOC113513344</name>
</gene>
<feature type="transmembrane region" description="Helical" evidence="9">
    <location>
        <begin position="634"/>
        <end position="659"/>
    </location>
</feature>
<evidence type="ECO:0000256" key="8">
    <source>
        <dbReference type="ARBA" id="ARBA00023180"/>
    </source>
</evidence>
<evidence type="ECO:0000256" key="1">
    <source>
        <dbReference type="ARBA" id="ARBA00004651"/>
    </source>
</evidence>
<evidence type="ECO:0000256" key="4">
    <source>
        <dbReference type="ARBA" id="ARBA00022692"/>
    </source>
</evidence>
<keyword evidence="10" id="KW-0732">Signal</keyword>
<evidence type="ECO:0000313" key="14">
    <source>
        <dbReference type="RefSeq" id="XP_052759369.1"/>
    </source>
</evidence>
<feature type="transmembrane region" description="Helical" evidence="9">
    <location>
        <begin position="976"/>
        <end position="998"/>
    </location>
</feature>
<dbReference type="GeneID" id="113513344"/>
<feature type="domain" description="Ionotropic receptor 75a N-terminal" evidence="12">
    <location>
        <begin position="737"/>
        <end position="850"/>
    </location>
</feature>
<feature type="transmembrane region" description="Helical" evidence="9">
    <location>
        <begin position="1047"/>
        <end position="1071"/>
    </location>
</feature>
<feature type="chain" id="PRO_5046371662" evidence="10">
    <location>
        <begin position="18"/>
        <end position="1270"/>
    </location>
</feature>
<keyword evidence="4 9" id="KW-0812">Transmembrane</keyword>
<feature type="transmembrane region" description="Helical" evidence="9">
    <location>
        <begin position="1235"/>
        <end position="1259"/>
    </location>
</feature>
<reference evidence="14" key="1">
    <citation type="submission" date="2025-08" db="UniProtKB">
        <authorList>
            <consortium name="RefSeq"/>
        </authorList>
    </citation>
    <scope>IDENTIFICATION</scope>
    <source>
        <tissue evidence="14">Whole larvae</tissue>
    </source>
</reference>
<accession>A0ABM3N705</accession>
<organism evidence="13 14">
    <name type="scientific">Galleria mellonella</name>
    <name type="common">Greater wax moth</name>
    <dbReference type="NCBI Taxonomy" id="7137"/>
    <lineage>
        <taxon>Eukaryota</taxon>
        <taxon>Metazoa</taxon>
        <taxon>Ecdysozoa</taxon>
        <taxon>Arthropoda</taxon>
        <taxon>Hexapoda</taxon>
        <taxon>Insecta</taxon>
        <taxon>Pterygota</taxon>
        <taxon>Neoptera</taxon>
        <taxon>Endopterygota</taxon>
        <taxon>Lepidoptera</taxon>
        <taxon>Glossata</taxon>
        <taxon>Ditrysia</taxon>
        <taxon>Pyraloidea</taxon>
        <taxon>Pyralidae</taxon>
        <taxon>Galleriinae</taxon>
        <taxon>Galleria</taxon>
    </lineage>
</organism>
<dbReference type="InterPro" id="IPR052192">
    <property type="entry name" value="Insect_Ionotropic_Sensory_Rcpt"/>
</dbReference>
<evidence type="ECO:0000256" key="9">
    <source>
        <dbReference type="SAM" id="Phobius"/>
    </source>
</evidence>
<evidence type="ECO:0000256" key="10">
    <source>
        <dbReference type="SAM" id="SignalP"/>
    </source>
</evidence>
<sequence length="1270" mass="147202">MIKFCILIFLFFQSTHTVDMDFDAIMISDVIHSIERPSALIATLCWPVYKKFHFFSMLGGNNTDQLNMIQFAEFNNISNYNAQPQHITFLVDLNCPYISEFIEKNIELQHFRSPFRWFLLYNSNNENEIPDVIDSFNILPDSEVMVIRKTDNETYNLYLVYKINNGGMWRSELFGTWNKDNKLIKTNDMVEVTALRRSNLDDFQISICYVVTENDSVNHLTDEVNDHIDTITKVNFPTTNHLLDFLNASRKYIYVNTWGYLENGTWNGMTGYLVREEVEIGGSPMFLTSERIPVVEYISSPTPTRSKFVFQQPKLSYESNLFLLSFRNTVWYSSIALLLLLLLALFSVAIWEWKQTKHDINTRETDSGILRPNFADIVVLILGVTCQQGSPVELKGSLGRIVLLILFLSVMFLYTSYSANIVALLQSSSSKINTLDDLLHSRLKFGVHDNVFNRHYFSTATEPVRKAIYEKKVAPPGTIPRFMSMEEGVKNIRKGLFAFHMETGVGYKFVGKYFHESEKCGLKEIQYLQVIDPWLAVRKNTPYKEMFKIGTKRIQEHGLQSRENRLLYEKRPKCSGSESSFVSVSMVDCYPALLILSYGTIISIGLMILENVVHGRQTIVKRIQRTYKGGNYRIYNSLYISLFNVIKMKNMVLLLFFFISSLSGSTVEIKMLSELLNSFERPLSLFTKVCWNPSMKLHYMSTLGNLEEKPKVNRFIDANTINKHNDYLNRHFIIFIVDINCPRIEYFFKKANIAKKFGLPYKWVIIGKSLNKDGTVPREMYELDILPDSEVIIAQNNGSDSFKLSMIYRIRPQSEWIIENYGEWTSLSGLKKVKLTEQSISIRRKNFHRTPIKITLVIFNNKTKEDLFDLSDFFTDTATKANYRQVYPLFTYLNASIEFIYTDNWGYYRNGSFNGMIGELTNERAELAGTVLIITLQRIKVVDFLISPSPISLKFVFREPPLSYQNNLFLLPFKSTVWYCIGAFVIILIFIIYINALWEKKKMVDNESKKIEHVYLRPNVSDVTMLVVTAIAQQGSSLELKGGLGRLVTFLLFLVFLLLYSSYSASIVALLQSRSNQIRTLADLLNSKLELGVENTPYNKHYFSAATEPIRKAIYQKKIAPPGAKPKFMDLEEGVKKLQKEPFAFHMATEFGYHVVHRYFYEHEKCGLQEIQYLDNTKTYLTCQRNTPYKEFFKVGLLRIKETGIGDRENRYFFSRRPVCLARGGSFQSVNMIDFYPVMLLLIYGMILSFAIMIIEILLHRRQMLKNNVF</sequence>
<evidence type="ECO:0000259" key="12">
    <source>
        <dbReference type="Pfam" id="PF24576"/>
    </source>
</evidence>
<feature type="transmembrane region" description="Helical" evidence="9">
    <location>
        <begin position="330"/>
        <end position="351"/>
    </location>
</feature>
<evidence type="ECO:0000256" key="6">
    <source>
        <dbReference type="ARBA" id="ARBA00023136"/>
    </source>
</evidence>
<evidence type="ECO:0000256" key="5">
    <source>
        <dbReference type="ARBA" id="ARBA00022989"/>
    </source>
</evidence>
<dbReference type="Gene3D" id="3.40.190.10">
    <property type="entry name" value="Periplasmic binding protein-like II"/>
    <property type="match status" value="2"/>
</dbReference>
<evidence type="ECO:0000256" key="7">
    <source>
        <dbReference type="ARBA" id="ARBA00023170"/>
    </source>
</evidence>
<comment type="subcellular location">
    <subcellularLocation>
        <location evidence="1">Cell membrane</location>
        <topology evidence="1">Multi-pass membrane protein</topology>
    </subcellularLocation>
</comment>
<comment type="similarity">
    <text evidence="2">Belongs to the glutamate-gated ion channel (TC 1.A.10.1) family.</text>
</comment>
<proteinExistence type="inferred from homology"/>
<dbReference type="PANTHER" id="PTHR42643">
    <property type="entry name" value="IONOTROPIC RECEPTOR 20A-RELATED"/>
    <property type="match status" value="1"/>
</dbReference>
<feature type="transmembrane region" description="Helical" evidence="9">
    <location>
        <begin position="590"/>
        <end position="613"/>
    </location>
</feature>
<feature type="domain" description="Ionotropic receptor 75a N-terminal" evidence="12">
    <location>
        <begin position="86"/>
        <end position="206"/>
    </location>
</feature>
<name>A0ABM3N705_GALME</name>
<evidence type="ECO:0000256" key="2">
    <source>
        <dbReference type="ARBA" id="ARBA00008685"/>
    </source>
</evidence>
<keyword evidence="3" id="KW-1003">Cell membrane</keyword>
<feature type="domain" description="Ionotropic glutamate receptor C-terminal" evidence="11">
    <location>
        <begin position="975"/>
        <end position="1163"/>
    </location>
</feature>
<dbReference type="InterPro" id="IPR057074">
    <property type="entry name" value="IR75A_N"/>
</dbReference>
<protein>
    <submittedName>
        <fullName evidence="14">Uncharacterized protein LOC113513344</fullName>
    </submittedName>
</protein>
<evidence type="ECO:0000259" key="11">
    <source>
        <dbReference type="Pfam" id="PF00060"/>
    </source>
</evidence>
<keyword evidence="7" id="KW-0675">Receptor</keyword>
<dbReference type="RefSeq" id="XP_052759369.1">
    <property type="nucleotide sequence ID" value="XM_052903409.1"/>
</dbReference>
<keyword evidence="5 9" id="KW-1133">Transmembrane helix</keyword>
<dbReference type="Pfam" id="PF24576">
    <property type="entry name" value="IR75A_N"/>
    <property type="match status" value="2"/>
</dbReference>
<feature type="domain" description="Ionotropic glutamate receptor C-terminal" evidence="11">
    <location>
        <begin position="329"/>
        <end position="560"/>
    </location>
</feature>
<evidence type="ECO:0000256" key="3">
    <source>
        <dbReference type="ARBA" id="ARBA00022475"/>
    </source>
</evidence>
<evidence type="ECO:0000313" key="13">
    <source>
        <dbReference type="Proteomes" id="UP001652740"/>
    </source>
</evidence>
<dbReference type="PANTHER" id="PTHR42643:SF33">
    <property type="entry name" value="GLUTAMATE RECEPTOR 2-LIKE PROTEIN"/>
    <property type="match status" value="1"/>
</dbReference>
<keyword evidence="13" id="KW-1185">Reference proteome</keyword>
<keyword evidence="6 9" id="KW-0472">Membrane</keyword>
<keyword evidence="8" id="KW-0325">Glycoprotein</keyword>
<dbReference type="Gene3D" id="1.10.287.70">
    <property type="match status" value="2"/>
</dbReference>
<dbReference type="InterPro" id="IPR001320">
    <property type="entry name" value="Iontro_rcpt_C"/>
</dbReference>
<dbReference type="Pfam" id="PF00060">
    <property type="entry name" value="Lig_chan"/>
    <property type="match status" value="2"/>
</dbReference>